<dbReference type="InterPro" id="IPR036055">
    <property type="entry name" value="LDL_receptor-like_sf"/>
</dbReference>
<gene>
    <name evidence="16" type="ORF">ROHU_026000</name>
</gene>
<feature type="disulfide bond" evidence="10">
    <location>
        <begin position="580"/>
        <end position="592"/>
    </location>
</feature>
<feature type="disulfide bond" evidence="10">
    <location>
        <begin position="474"/>
        <end position="492"/>
    </location>
</feature>
<feature type="disulfide bond" evidence="10">
    <location>
        <begin position="558"/>
        <end position="573"/>
    </location>
</feature>
<dbReference type="GO" id="GO:0009566">
    <property type="term" value="P:fertilization"/>
    <property type="evidence" value="ECO:0007669"/>
    <property type="project" value="UniProtKB-ARBA"/>
</dbReference>
<dbReference type="SMART" id="SM00192">
    <property type="entry name" value="LDLa"/>
    <property type="match status" value="4"/>
</dbReference>
<dbReference type="SMART" id="SM00020">
    <property type="entry name" value="Tryp_SPc"/>
    <property type="match status" value="1"/>
</dbReference>
<dbReference type="SUPFAM" id="SSF82671">
    <property type="entry name" value="SEA domain"/>
    <property type="match status" value="1"/>
</dbReference>
<protein>
    <submittedName>
        <fullName evidence="16">Suppressor of tumorigenicity 14-like protein</fullName>
    </submittedName>
</protein>
<dbReference type="GO" id="GO:0016020">
    <property type="term" value="C:membrane"/>
    <property type="evidence" value="ECO:0007669"/>
    <property type="project" value="UniProtKB-SubCell"/>
</dbReference>
<evidence type="ECO:0007829" key="18">
    <source>
        <dbReference type="PeptideAtlas" id="A0A498MNX2"/>
    </source>
</evidence>
<feature type="disulfide bond" evidence="10">
    <location>
        <begin position="539"/>
        <end position="551"/>
    </location>
</feature>
<evidence type="ECO:0000259" key="14">
    <source>
        <dbReference type="PROSITE" id="PS50024"/>
    </source>
</evidence>
<feature type="disulfide bond" evidence="10">
    <location>
        <begin position="486"/>
        <end position="501"/>
    </location>
</feature>
<dbReference type="Proteomes" id="UP000290572">
    <property type="component" value="Unassembled WGS sequence"/>
</dbReference>
<comment type="caution">
    <text evidence="16">The sequence shown here is derived from an EMBL/GenBank/DDBJ whole genome shotgun (WGS) entry which is preliminary data.</text>
</comment>
<dbReference type="InterPro" id="IPR023415">
    <property type="entry name" value="LDLR_class-A_CS"/>
</dbReference>
<dbReference type="InterPro" id="IPR001254">
    <property type="entry name" value="Trypsin_dom"/>
</dbReference>
<dbReference type="GO" id="GO:0006508">
    <property type="term" value="P:proteolysis"/>
    <property type="evidence" value="ECO:0007669"/>
    <property type="project" value="UniProtKB-KW"/>
</dbReference>
<dbReference type="CDD" id="cd00112">
    <property type="entry name" value="LDLa"/>
    <property type="match status" value="4"/>
</dbReference>
<keyword evidence="18" id="KW-1267">Proteomics identification</keyword>
<feature type="domain" description="Peptidase S1" evidence="15">
    <location>
        <begin position="627"/>
        <end position="863"/>
    </location>
</feature>
<dbReference type="PROSITE" id="PS50068">
    <property type="entry name" value="LDLRA_2"/>
    <property type="match status" value="4"/>
</dbReference>
<dbReference type="InterPro" id="IPR035914">
    <property type="entry name" value="Sperma_CUB_dom_sf"/>
</dbReference>
<dbReference type="EMBL" id="QBIY01012702">
    <property type="protein sequence ID" value="RXN18707.1"/>
    <property type="molecule type" value="Genomic_DNA"/>
</dbReference>
<keyword evidence="7 12" id="KW-1133">Transmembrane helix</keyword>
<evidence type="ECO:0000256" key="5">
    <source>
        <dbReference type="ARBA" id="ARBA00022825"/>
    </source>
</evidence>
<feature type="disulfide bond" evidence="10">
    <location>
        <begin position="522"/>
        <end position="537"/>
    </location>
</feature>
<keyword evidence="2 11" id="KW-0645">Protease</keyword>
<evidence type="ECO:0000313" key="17">
    <source>
        <dbReference type="Proteomes" id="UP000290572"/>
    </source>
</evidence>
<dbReference type="STRING" id="84645.A0A498MNX2"/>
<dbReference type="Pfam" id="PF00089">
    <property type="entry name" value="Trypsin"/>
    <property type="match status" value="1"/>
</dbReference>
<dbReference type="Pfam" id="PF01390">
    <property type="entry name" value="SEA"/>
    <property type="match status" value="1"/>
</dbReference>
<keyword evidence="6" id="KW-0735">Signal-anchor</keyword>
<feature type="domain" description="CUB" evidence="13">
    <location>
        <begin position="355"/>
        <end position="462"/>
    </location>
</feature>
<dbReference type="InterPro" id="IPR009003">
    <property type="entry name" value="Peptidase_S1_PA"/>
</dbReference>
<dbReference type="Gene3D" id="3.30.70.960">
    <property type="entry name" value="SEA domain"/>
    <property type="match status" value="1"/>
</dbReference>
<evidence type="ECO:0000256" key="9">
    <source>
        <dbReference type="ARBA" id="ARBA00023157"/>
    </source>
</evidence>
<accession>A0A498MNX2</accession>
<dbReference type="AlphaFoldDB" id="A0A498MNX2"/>
<dbReference type="InterPro" id="IPR033116">
    <property type="entry name" value="TRYPSIN_SER"/>
</dbReference>
<evidence type="ECO:0000256" key="2">
    <source>
        <dbReference type="ARBA" id="ARBA00022670"/>
    </source>
</evidence>
<feature type="disulfide bond" evidence="10">
    <location>
        <begin position="600"/>
        <end position="615"/>
    </location>
</feature>
<dbReference type="FunFam" id="2.60.120.290:FF:000005">
    <property type="entry name" value="Procollagen C-endopeptidase enhancer 1"/>
    <property type="match status" value="2"/>
</dbReference>
<dbReference type="InterPro" id="IPR002172">
    <property type="entry name" value="LDrepeatLR_classA_rpt"/>
</dbReference>
<keyword evidence="4 11" id="KW-0378">Hydrolase</keyword>
<dbReference type="PROSITE" id="PS50240">
    <property type="entry name" value="TRYPSIN_DOM"/>
    <property type="match status" value="1"/>
</dbReference>
<dbReference type="InterPro" id="IPR036364">
    <property type="entry name" value="SEA_dom_sf"/>
</dbReference>
<evidence type="ECO:0000256" key="1">
    <source>
        <dbReference type="ARBA" id="ARBA00004606"/>
    </source>
</evidence>
<dbReference type="InterPro" id="IPR043504">
    <property type="entry name" value="Peptidase_S1_PA_chymotrypsin"/>
</dbReference>
<dbReference type="GO" id="GO:0004252">
    <property type="term" value="F:serine-type endopeptidase activity"/>
    <property type="evidence" value="ECO:0007669"/>
    <property type="project" value="InterPro"/>
</dbReference>
<dbReference type="PROSITE" id="PS50024">
    <property type="entry name" value="SEA"/>
    <property type="match status" value="1"/>
</dbReference>
<evidence type="ECO:0000256" key="8">
    <source>
        <dbReference type="ARBA" id="ARBA00023136"/>
    </source>
</evidence>
<dbReference type="SMART" id="SM00042">
    <property type="entry name" value="CUB"/>
    <property type="match status" value="2"/>
</dbReference>
<evidence type="ECO:0000256" key="6">
    <source>
        <dbReference type="ARBA" id="ARBA00022968"/>
    </source>
</evidence>
<sequence>MHFTPVHVNIYNYVLNFTYTLPDQFGKWLWWRGNGRHEDVTLMTNEQKMAGKSRKTSIAVGVIIALLVVAAVVGFLVWLFIVRSKELENESTFYKPSPSTLVYSGQIKLLKPAYSPVYENPESAEFQQAAGELERIMNETFTRDPLLSKYYTKSVVTAFSEGTLAYHWSQFDIPETDQEIVPELTEDRVVEALRRSVRQEGKRVGSVAVTDSDITASSTDPRMARDPRSKKCFYSLTAETTSKEFTSPGHPGKYPAHSQCQWQIRAPKGQAIIVKFRTFHIEDNCASDYVAIYNSLSPDSTYAITKQCGLRPPTNPLEVVSSGNLMLVNLITDKVQKSGFRAVYSAIPTIPPGSCGSSMTSLFGNFTSPHFPSFYPPLVDCNWNINVPAGRKIKIEFNMFRVKEPGVDTLSCHKDYIEVLGKRYCGEKRRLVIPSTTNTLEVKFHSDESYTDKGFRITYNAFDPVNPCPGQFACTSGFCIKKEQQCDGWNDCEDMSDERNCKCDEEQFTCSNGQCKPQFFVCDRMNDCGDNSDEEHCDCGRAEERCGDGACIPQEFICDGKNDCADGSDEVSCQASPGICNDFSFKCKDKQCVNKVNAECDREADCSDGSDEEGCNCGVRPYKHNRIVGGQNADVGEWPWQVSLHFKTSGHVCGASIISNKWLLSAAHCFIQPDSAYKMTSSWQTYSGLRDQNIRDNVQQRTLKTIITHPNYDQMTYDYDISLLELSTPLNFTNTVHPICLPASTHVFSAGSSCFVTGWGTLREGGSVAQILQKAEVKVINDTVCNMVTEGQVTSRMLCSGYLTGGVDACQGDSGGPLVCRSDVGKWFQAGIVSWGEGCARRNKPGVYTRVTKLREWIREITNI</sequence>
<dbReference type="Gene3D" id="2.40.10.10">
    <property type="entry name" value="Trypsin-like serine proteases"/>
    <property type="match status" value="2"/>
</dbReference>
<evidence type="ECO:0000256" key="10">
    <source>
        <dbReference type="PROSITE-ProRule" id="PRU00124"/>
    </source>
</evidence>
<keyword evidence="17" id="KW-1185">Reference proteome</keyword>
<feature type="disulfide bond" evidence="10">
    <location>
        <begin position="510"/>
        <end position="528"/>
    </location>
</feature>
<evidence type="ECO:0000256" key="7">
    <source>
        <dbReference type="ARBA" id="ARBA00022989"/>
    </source>
</evidence>
<feature type="domain" description="SEA" evidence="14">
    <location>
        <begin position="99"/>
        <end position="221"/>
    </location>
</feature>
<name>A0A498MNX2_LABRO</name>
<dbReference type="FunFam" id="4.10.400.10:FF:000117">
    <property type="entry name" value="Suppressor of tumorigenicity 14 protein homolog"/>
    <property type="match status" value="1"/>
</dbReference>
<keyword evidence="3 12" id="KW-0812">Transmembrane</keyword>
<dbReference type="PROSITE" id="PS01180">
    <property type="entry name" value="CUB"/>
    <property type="match status" value="2"/>
</dbReference>
<dbReference type="Gene3D" id="4.10.400.10">
    <property type="entry name" value="Low-density Lipoprotein Receptor"/>
    <property type="match status" value="4"/>
</dbReference>
<dbReference type="PRINTS" id="PR00261">
    <property type="entry name" value="LDLRECEPTOR"/>
</dbReference>
<proteinExistence type="evidence at protein level"/>
<feature type="domain" description="CUB" evidence="13">
    <location>
        <begin position="232"/>
        <end position="347"/>
    </location>
</feature>
<comment type="subcellular location">
    <subcellularLocation>
        <location evidence="1">Membrane</location>
        <topology evidence="1">Single-pass type II membrane protein</topology>
    </subcellularLocation>
</comment>
<dbReference type="PROSITE" id="PS00135">
    <property type="entry name" value="TRYPSIN_SER"/>
    <property type="match status" value="1"/>
</dbReference>
<evidence type="ECO:0000256" key="11">
    <source>
        <dbReference type="RuleBase" id="RU363034"/>
    </source>
</evidence>
<dbReference type="Pfam" id="PF00057">
    <property type="entry name" value="Ldl_recept_a"/>
    <property type="match status" value="4"/>
</dbReference>
<dbReference type="PANTHER" id="PTHR24252:SF17">
    <property type="entry name" value="SUPPRESSOR OF TUMORIGENICITY 14 PROTEIN HOMOLOG-RELATED"/>
    <property type="match status" value="1"/>
</dbReference>
<dbReference type="InterPro" id="IPR018114">
    <property type="entry name" value="TRYPSIN_HIS"/>
</dbReference>
<evidence type="ECO:0000256" key="3">
    <source>
        <dbReference type="ARBA" id="ARBA00022692"/>
    </source>
</evidence>
<reference evidence="16 17" key="1">
    <citation type="submission" date="2018-03" db="EMBL/GenBank/DDBJ databases">
        <title>Draft genome sequence of Rohu Carp (Labeo rohita).</title>
        <authorList>
            <person name="Das P."/>
            <person name="Kushwaha B."/>
            <person name="Joshi C.G."/>
            <person name="Kumar D."/>
            <person name="Nagpure N.S."/>
            <person name="Sahoo L."/>
            <person name="Das S.P."/>
            <person name="Bit A."/>
            <person name="Patnaik S."/>
            <person name="Meher P.K."/>
            <person name="Jayasankar P."/>
            <person name="Koringa P.G."/>
            <person name="Patel N.V."/>
            <person name="Hinsu A.T."/>
            <person name="Kumar R."/>
            <person name="Pandey M."/>
            <person name="Agarwal S."/>
            <person name="Srivastava S."/>
            <person name="Singh M."/>
            <person name="Iquebal M.A."/>
            <person name="Jaiswal S."/>
            <person name="Angadi U.B."/>
            <person name="Kumar N."/>
            <person name="Raza M."/>
            <person name="Shah T.M."/>
            <person name="Rai A."/>
            <person name="Jena J.K."/>
        </authorList>
    </citation>
    <scope>NUCLEOTIDE SEQUENCE [LARGE SCALE GENOMIC DNA]</scope>
    <source>
        <strain evidence="16">DASCIFA01</strain>
        <tissue evidence="16">Testis</tissue>
    </source>
</reference>
<keyword evidence="8 12" id="KW-0472">Membrane</keyword>
<dbReference type="Gene3D" id="2.60.120.290">
    <property type="entry name" value="Spermadhesin, CUB domain"/>
    <property type="match status" value="2"/>
</dbReference>
<evidence type="ECO:0000259" key="15">
    <source>
        <dbReference type="PROSITE" id="PS50240"/>
    </source>
</evidence>
<dbReference type="CDD" id="cd00041">
    <property type="entry name" value="CUB"/>
    <property type="match status" value="2"/>
</dbReference>
<dbReference type="FunFam" id="2.40.10.10:FF:000003">
    <property type="entry name" value="Transmembrane serine protease 3"/>
    <property type="match status" value="1"/>
</dbReference>
<keyword evidence="5 11" id="KW-0720">Serine protease</keyword>
<comment type="caution">
    <text evidence="10">Lacks conserved residue(s) required for the propagation of feature annotation.</text>
</comment>
<evidence type="ECO:0000313" key="16">
    <source>
        <dbReference type="EMBL" id="RXN18707.1"/>
    </source>
</evidence>
<organism evidence="16 17">
    <name type="scientific">Labeo rohita</name>
    <name type="common">Indian major carp</name>
    <name type="synonym">Cyprinus rohita</name>
    <dbReference type="NCBI Taxonomy" id="84645"/>
    <lineage>
        <taxon>Eukaryota</taxon>
        <taxon>Metazoa</taxon>
        <taxon>Chordata</taxon>
        <taxon>Craniata</taxon>
        <taxon>Vertebrata</taxon>
        <taxon>Euteleostomi</taxon>
        <taxon>Actinopterygii</taxon>
        <taxon>Neopterygii</taxon>
        <taxon>Teleostei</taxon>
        <taxon>Ostariophysi</taxon>
        <taxon>Cypriniformes</taxon>
        <taxon>Cyprinidae</taxon>
        <taxon>Labeoninae</taxon>
        <taxon>Labeonini</taxon>
        <taxon>Labeo</taxon>
    </lineage>
</organism>
<evidence type="ECO:0000259" key="13">
    <source>
        <dbReference type="PROSITE" id="PS01180"/>
    </source>
</evidence>
<dbReference type="PROSITE" id="PS01209">
    <property type="entry name" value="LDLRA_1"/>
    <property type="match status" value="2"/>
</dbReference>
<dbReference type="SUPFAM" id="SSF49854">
    <property type="entry name" value="Spermadhesin, CUB domain"/>
    <property type="match status" value="2"/>
</dbReference>
<feature type="transmembrane region" description="Helical" evidence="12">
    <location>
        <begin position="58"/>
        <end position="81"/>
    </location>
</feature>
<dbReference type="PANTHER" id="PTHR24252">
    <property type="entry name" value="ACROSIN-RELATED"/>
    <property type="match status" value="1"/>
</dbReference>
<dbReference type="Pfam" id="PF00431">
    <property type="entry name" value="CUB"/>
    <property type="match status" value="2"/>
</dbReference>
<dbReference type="CDD" id="cd00190">
    <property type="entry name" value="Tryp_SPc"/>
    <property type="match status" value="1"/>
</dbReference>
<evidence type="ECO:0000256" key="4">
    <source>
        <dbReference type="ARBA" id="ARBA00022801"/>
    </source>
</evidence>
<dbReference type="InterPro" id="IPR000082">
    <property type="entry name" value="SEA_dom"/>
</dbReference>
<dbReference type="SUPFAM" id="SSF50494">
    <property type="entry name" value="Trypsin-like serine proteases"/>
    <property type="match status" value="1"/>
</dbReference>
<evidence type="ECO:0000256" key="12">
    <source>
        <dbReference type="SAM" id="Phobius"/>
    </source>
</evidence>
<feature type="disulfide bond" evidence="10">
    <location>
        <begin position="503"/>
        <end position="515"/>
    </location>
</feature>
<keyword evidence="9 10" id="KW-1015">Disulfide bond</keyword>
<feature type="disulfide bond" evidence="10">
    <location>
        <begin position="546"/>
        <end position="564"/>
    </location>
</feature>
<dbReference type="PROSITE" id="PS00134">
    <property type="entry name" value="TRYPSIN_HIS"/>
    <property type="match status" value="1"/>
</dbReference>
<dbReference type="InterPro" id="IPR000859">
    <property type="entry name" value="CUB_dom"/>
</dbReference>
<dbReference type="SUPFAM" id="SSF57424">
    <property type="entry name" value="LDL receptor-like module"/>
    <property type="match status" value="4"/>
</dbReference>